<dbReference type="AlphaFoldDB" id="A0A1C0Y558"/>
<dbReference type="SUPFAM" id="SSF54403">
    <property type="entry name" value="Cystatin/monellin"/>
    <property type="match status" value="2"/>
</dbReference>
<evidence type="ECO:0000313" key="4">
    <source>
        <dbReference type="Proteomes" id="UP000093199"/>
    </source>
</evidence>
<dbReference type="RefSeq" id="WP_066548736.1">
    <property type="nucleotide sequence ID" value="NZ_MASJ01000042.1"/>
</dbReference>
<feature type="domain" description="Cell wall elongation regulator TseB-like" evidence="2">
    <location>
        <begin position="37"/>
        <end position="81"/>
    </location>
</feature>
<feature type="transmembrane region" description="Helical" evidence="1">
    <location>
        <begin position="6"/>
        <end position="25"/>
    </location>
</feature>
<sequence>MKNWITFISVFFVSLALVITIGVLWKANAPFASIERQAEQLALSEAYVSDVTSSYTYNGQKSYITVFGVDENGKEKAVFVPTSLEVDFIQEVFLEDGITQEQALDVLRSEQEVNKLLHAKLGFEQPGAVWELTYIDADDQLNYVYFLHKDGNGWKRILNL</sequence>
<dbReference type="InterPro" id="IPR046350">
    <property type="entry name" value="Cystatin_sf"/>
</dbReference>
<dbReference type="Proteomes" id="UP000093199">
    <property type="component" value="Unassembled WGS sequence"/>
</dbReference>
<protein>
    <recommendedName>
        <fullName evidence="2">Cell wall elongation regulator TseB-like domain-containing protein</fullName>
    </recommendedName>
</protein>
<gene>
    <name evidence="3" type="ORF">A6M13_07750</name>
</gene>
<dbReference type="EMBL" id="MASJ01000042">
    <property type="protein sequence ID" value="OCS82317.1"/>
    <property type="molecule type" value="Genomic_DNA"/>
</dbReference>
<accession>A0A1C0Y558</accession>
<dbReference type="Gene3D" id="3.10.450.40">
    <property type="match status" value="2"/>
</dbReference>
<keyword evidence="1" id="KW-0472">Membrane</keyword>
<reference evidence="3 4" key="1">
    <citation type="submission" date="2016-07" db="EMBL/GenBank/DDBJ databases">
        <title>Caryophanon tenue genome sequencing.</title>
        <authorList>
            <person name="Verma A."/>
            <person name="Pal Y."/>
            <person name="Krishnamurthi S."/>
        </authorList>
    </citation>
    <scope>NUCLEOTIDE SEQUENCE [LARGE SCALE GENOMIC DNA]</scope>
    <source>
        <strain evidence="3 4">DSM 14152</strain>
    </source>
</reference>
<evidence type="ECO:0000256" key="1">
    <source>
        <dbReference type="SAM" id="Phobius"/>
    </source>
</evidence>
<keyword evidence="1" id="KW-0812">Transmembrane</keyword>
<keyword evidence="1" id="KW-1133">Transmembrane helix</keyword>
<proteinExistence type="predicted"/>
<evidence type="ECO:0000313" key="3">
    <source>
        <dbReference type="EMBL" id="OCS82317.1"/>
    </source>
</evidence>
<dbReference type="STRING" id="33978.A6M13_07750"/>
<comment type="caution">
    <text evidence="3">The sequence shown here is derived from an EMBL/GenBank/DDBJ whole genome shotgun (WGS) entry which is preliminary data.</text>
</comment>
<evidence type="ECO:0000259" key="2">
    <source>
        <dbReference type="Pfam" id="PF17881"/>
    </source>
</evidence>
<organism evidence="3 4">
    <name type="scientific">Caryophanon tenue</name>
    <dbReference type="NCBI Taxonomy" id="33978"/>
    <lineage>
        <taxon>Bacteria</taxon>
        <taxon>Bacillati</taxon>
        <taxon>Bacillota</taxon>
        <taxon>Bacilli</taxon>
        <taxon>Bacillales</taxon>
        <taxon>Caryophanaceae</taxon>
        <taxon>Caryophanon</taxon>
    </lineage>
</organism>
<name>A0A1C0Y558_9BACL</name>
<keyword evidence="4" id="KW-1185">Reference proteome</keyword>
<dbReference type="Pfam" id="PF17881">
    <property type="entry name" value="TseB"/>
    <property type="match status" value="1"/>
</dbReference>
<dbReference type="OrthoDB" id="2381181at2"/>
<dbReference type="InterPro" id="IPR041401">
    <property type="entry name" value="TseB-like_dom"/>
</dbReference>